<sequence>MNAFYLLAPIARRLEGKVAIITGGARGLGQTAARQFLKHGAKVVIGDVQDELAHSLCKEIDDESSLSYIHCDITKDSNVETLVNSTLAKHRKLDIMFANAGISSSSEVDTPVFRKEFGFNDEEAVKRFVLDVAPLKGVNLDAEDVAAAAVYLESDEAKYVSVLNLVTDYSTTKNTLMEAIKRKKSSSQSRIKELILIMS</sequence>
<dbReference type="Proteomes" id="UP001237642">
    <property type="component" value="Unassembled WGS sequence"/>
</dbReference>
<comment type="similarity">
    <text evidence="1">Belongs to the short-chain dehydrogenases/reductases (SDR) family.</text>
</comment>
<organism evidence="3 4">
    <name type="scientific">Heracleum sosnowskyi</name>
    <dbReference type="NCBI Taxonomy" id="360622"/>
    <lineage>
        <taxon>Eukaryota</taxon>
        <taxon>Viridiplantae</taxon>
        <taxon>Streptophyta</taxon>
        <taxon>Embryophyta</taxon>
        <taxon>Tracheophyta</taxon>
        <taxon>Spermatophyta</taxon>
        <taxon>Magnoliopsida</taxon>
        <taxon>eudicotyledons</taxon>
        <taxon>Gunneridae</taxon>
        <taxon>Pentapetalae</taxon>
        <taxon>asterids</taxon>
        <taxon>campanulids</taxon>
        <taxon>Apiales</taxon>
        <taxon>Apiaceae</taxon>
        <taxon>Apioideae</taxon>
        <taxon>apioid superclade</taxon>
        <taxon>Tordylieae</taxon>
        <taxon>Tordyliinae</taxon>
        <taxon>Heracleum</taxon>
    </lineage>
</organism>
<dbReference type="InterPro" id="IPR036291">
    <property type="entry name" value="NAD(P)-bd_dom_sf"/>
</dbReference>
<dbReference type="AlphaFoldDB" id="A0AAD8N8H0"/>
<dbReference type="EMBL" id="JAUIZM010000002">
    <property type="protein sequence ID" value="KAK1398463.1"/>
    <property type="molecule type" value="Genomic_DNA"/>
</dbReference>
<evidence type="ECO:0000313" key="4">
    <source>
        <dbReference type="Proteomes" id="UP001237642"/>
    </source>
</evidence>
<evidence type="ECO:0000256" key="1">
    <source>
        <dbReference type="ARBA" id="ARBA00006484"/>
    </source>
</evidence>
<gene>
    <name evidence="3" type="ORF">POM88_008326</name>
</gene>
<dbReference type="GO" id="GO:0016491">
    <property type="term" value="F:oxidoreductase activity"/>
    <property type="evidence" value="ECO:0007669"/>
    <property type="project" value="UniProtKB-KW"/>
</dbReference>
<reference evidence="3" key="1">
    <citation type="submission" date="2023-02" db="EMBL/GenBank/DDBJ databases">
        <title>Genome of toxic invasive species Heracleum sosnowskyi carries increased number of genes despite the absence of recent whole-genome duplications.</title>
        <authorList>
            <person name="Schelkunov M."/>
            <person name="Shtratnikova V."/>
            <person name="Makarenko M."/>
            <person name="Klepikova A."/>
            <person name="Omelchenko D."/>
            <person name="Novikova G."/>
            <person name="Obukhova E."/>
            <person name="Bogdanov V."/>
            <person name="Penin A."/>
            <person name="Logacheva M."/>
        </authorList>
    </citation>
    <scope>NUCLEOTIDE SEQUENCE</scope>
    <source>
        <strain evidence="3">Hsosn_3</strain>
        <tissue evidence="3">Leaf</tissue>
    </source>
</reference>
<keyword evidence="2" id="KW-0560">Oxidoreductase</keyword>
<dbReference type="InterPro" id="IPR002347">
    <property type="entry name" value="SDR_fam"/>
</dbReference>
<proteinExistence type="inferred from homology"/>
<dbReference type="PANTHER" id="PTHR43180">
    <property type="entry name" value="3-OXOACYL-(ACYL-CARRIER-PROTEIN) REDUCTASE (AFU_ORTHOLOGUE AFUA_6G11210)"/>
    <property type="match status" value="1"/>
</dbReference>
<comment type="caution">
    <text evidence="3">The sequence shown here is derived from an EMBL/GenBank/DDBJ whole genome shotgun (WGS) entry which is preliminary data.</text>
</comment>
<dbReference type="PRINTS" id="PR00081">
    <property type="entry name" value="GDHRDH"/>
</dbReference>
<dbReference type="PANTHER" id="PTHR43180:SF30">
    <property type="entry name" value="MOMILACTONE A SYNTHASE"/>
    <property type="match status" value="1"/>
</dbReference>
<keyword evidence="4" id="KW-1185">Reference proteome</keyword>
<evidence type="ECO:0000313" key="3">
    <source>
        <dbReference type="EMBL" id="KAK1398463.1"/>
    </source>
</evidence>
<reference evidence="3" key="2">
    <citation type="submission" date="2023-05" db="EMBL/GenBank/DDBJ databases">
        <authorList>
            <person name="Schelkunov M.I."/>
        </authorList>
    </citation>
    <scope>NUCLEOTIDE SEQUENCE</scope>
    <source>
        <strain evidence="3">Hsosn_3</strain>
        <tissue evidence="3">Leaf</tissue>
    </source>
</reference>
<dbReference type="Gene3D" id="3.40.50.720">
    <property type="entry name" value="NAD(P)-binding Rossmann-like Domain"/>
    <property type="match status" value="2"/>
</dbReference>
<accession>A0AAD8N8H0</accession>
<dbReference type="SUPFAM" id="SSF51735">
    <property type="entry name" value="NAD(P)-binding Rossmann-fold domains"/>
    <property type="match status" value="1"/>
</dbReference>
<evidence type="ECO:0000256" key="2">
    <source>
        <dbReference type="ARBA" id="ARBA00023002"/>
    </source>
</evidence>
<dbReference type="Pfam" id="PF00106">
    <property type="entry name" value="adh_short"/>
    <property type="match status" value="1"/>
</dbReference>
<name>A0AAD8N8H0_9APIA</name>
<protein>
    <submittedName>
        <fullName evidence="3">Uncharacterized protein</fullName>
    </submittedName>
</protein>